<dbReference type="AlphaFoldDB" id="I8AG53"/>
<dbReference type="GO" id="GO:0032259">
    <property type="term" value="P:methylation"/>
    <property type="evidence" value="ECO:0007669"/>
    <property type="project" value="UniProtKB-KW"/>
</dbReference>
<dbReference type="Pfam" id="PF08484">
    <property type="entry name" value="Methyltransf_14"/>
    <property type="match status" value="1"/>
</dbReference>
<dbReference type="GO" id="GO:0008168">
    <property type="term" value="F:methyltransferase activity"/>
    <property type="evidence" value="ECO:0007669"/>
    <property type="project" value="UniProtKB-KW"/>
</dbReference>
<dbReference type="InterPro" id="IPR013691">
    <property type="entry name" value="MeTrfase_14"/>
</dbReference>
<dbReference type="EMBL" id="AKKV01000031">
    <property type="protein sequence ID" value="EIT84627.1"/>
    <property type="molecule type" value="Genomic_DNA"/>
</dbReference>
<dbReference type="InterPro" id="IPR029063">
    <property type="entry name" value="SAM-dependent_MTases_sf"/>
</dbReference>
<dbReference type="OrthoDB" id="9791837at2"/>
<dbReference type="PATRIC" id="fig|1196324.3.peg.3047"/>
<organism evidence="2 3">
    <name type="scientific">Fictibacillus macauensis ZFHKF-1</name>
    <dbReference type="NCBI Taxonomy" id="1196324"/>
    <lineage>
        <taxon>Bacteria</taxon>
        <taxon>Bacillati</taxon>
        <taxon>Bacillota</taxon>
        <taxon>Bacilli</taxon>
        <taxon>Bacillales</taxon>
        <taxon>Fictibacillaceae</taxon>
        <taxon>Fictibacillus</taxon>
    </lineage>
</organism>
<comment type="caution">
    <text evidence="2">The sequence shown here is derived from an EMBL/GenBank/DDBJ whole genome shotgun (WGS) entry which is preliminary data.</text>
</comment>
<keyword evidence="2" id="KW-0808">Transferase</keyword>
<dbReference type="STRING" id="1196324.A374_14905"/>
<sequence length="388" mass="43577">MMYKASCPICQSGVLTDFLHRENVPIHQNLVMPSLAQARALSKGTLLMSVCQSCGFIFNRAFNEGLMNYSMQYNNNQSFSQSFLSHMQERITYLKEQKHVKGKTVVEVGCGKGDFLTQLIMSEGTNKGYGFDPSYQGEANPHEALVFVRDYFSDAYHSVQGDVCICRHVIEHIEQPVAFLEEIRKGLCEKNARYYFETPCVDWIVRHGATWDFFYEHCSYFSRSTLLRAFSEAGISPLRATTVFGDQYLWGEGSARSSHDTVVPQASIPDVTSIVRADKQMMTKWQTRLQALVKKGNVAIWGAGAKGVTFAHLFDPDVEHINCVIDINPGKNGGYLPGTGHLIIGLEQLQERNIATVIIMNPNYVEESKIMLQEQKLTPDLIVLGGSF</sequence>
<dbReference type="RefSeq" id="WP_007203057.1">
    <property type="nucleotide sequence ID" value="NZ_AKKV01000031.1"/>
</dbReference>
<accession>I8AG53</accession>
<evidence type="ECO:0000259" key="1">
    <source>
        <dbReference type="Pfam" id="PF08484"/>
    </source>
</evidence>
<dbReference type="SUPFAM" id="SSF53335">
    <property type="entry name" value="S-adenosyl-L-methionine-dependent methyltransferases"/>
    <property type="match status" value="1"/>
</dbReference>
<protein>
    <submittedName>
        <fullName evidence="2">Ndp-hexose methyltransferase</fullName>
    </submittedName>
</protein>
<keyword evidence="3" id="KW-1185">Reference proteome</keyword>
<feature type="domain" description="C-methyltransferase" evidence="1">
    <location>
        <begin position="287"/>
        <end position="376"/>
    </location>
</feature>
<evidence type="ECO:0000313" key="3">
    <source>
        <dbReference type="Proteomes" id="UP000004080"/>
    </source>
</evidence>
<keyword evidence="2" id="KW-0489">Methyltransferase</keyword>
<proteinExistence type="predicted"/>
<name>I8AG53_9BACL</name>
<dbReference type="eggNOG" id="COG0500">
    <property type="taxonomic scope" value="Bacteria"/>
</dbReference>
<reference evidence="2 3" key="1">
    <citation type="journal article" date="2012" name="J. Bacteriol.">
        <title>Genome of Bacillus macauensis ZFHKF-1, a Long-Chain-Forming Bacterium.</title>
        <authorList>
            <person name="Cai L."/>
            <person name="Zhang T."/>
        </authorList>
    </citation>
    <scope>NUCLEOTIDE SEQUENCE [LARGE SCALE GENOMIC DNA]</scope>
    <source>
        <strain evidence="2 3">ZFHKF-1</strain>
    </source>
</reference>
<dbReference type="Proteomes" id="UP000004080">
    <property type="component" value="Unassembled WGS sequence"/>
</dbReference>
<evidence type="ECO:0000313" key="2">
    <source>
        <dbReference type="EMBL" id="EIT84627.1"/>
    </source>
</evidence>
<dbReference type="Pfam" id="PF13489">
    <property type="entry name" value="Methyltransf_23"/>
    <property type="match status" value="1"/>
</dbReference>
<gene>
    <name evidence="2" type="ORF">A374_14905</name>
</gene>
<dbReference type="Gene3D" id="3.40.50.720">
    <property type="entry name" value="NAD(P)-binding Rossmann-like Domain"/>
    <property type="match status" value="1"/>
</dbReference>
<dbReference type="Gene3D" id="3.40.50.150">
    <property type="entry name" value="Vaccinia Virus protein VP39"/>
    <property type="match status" value="1"/>
</dbReference>